<evidence type="ECO:0000256" key="1">
    <source>
        <dbReference type="SAM" id="SignalP"/>
    </source>
</evidence>
<evidence type="ECO:0000313" key="2">
    <source>
        <dbReference type="EMBL" id="NQV66374.1"/>
    </source>
</evidence>
<protein>
    <submittedName>
        <fullName evidence="2">DUF481 domain-containing protein</fullName>
    </submittedName>
</protein>
<feature type="chain" id="PRO_5037766738" evidence="1">
    <location>
        <begin position="23"/>
        <end position="237"/>
    </location>
</feature>
<dbReference type="Pfam" id="PF04338">
    <property type="entry name" value="DUF481"/>
    <property type="match status" value="1"/>
</dbReference>
<dbReference type="Proteomes" id="UP000754644">
    <property type="component" value="Unassembled WGS sequence"/>
</dbReference>
<sequence>MQLIRAMMLALILVGTLSSAIAEDAEAWASEVEVGFVATSGNTDEQTLKLRADSQGDFAHTRHHFHLDSLQSSNNGSVTAQKFYGFYQADFKLDEISAVFGRISHYDDRFSGFKYQSDLTSGYSRLLLDTGAMTLTGDVGVGLRVSELDSGHKSEEGIVRLAAKYAWEVSENAAFQQLLSSEIGSESTIYRSDSSIKATINGSLSMKVALTVKYNSVVPVDRDKMDTETSVTLVYGF</sequence>
<name>A0A973A920_9GAMM</name>
<proteinExistence type="predicted"/>
<gene>
    <name evidence="2" type="ORF">HQ497_13515</name>
</gene>
<accession>A0A973A920</accession>
<feature type="signal peptide" evidence="1">
    <location>
        <begin position="1"/>
        <end position="22"/>
    </location>
</feature>
<organism evidence="2 3">
    <name type="scientific">SAR86 cluster bacterium</name>
    <dbReference type="NCBI Taxonomy" id="2030880"/>
    <lineage>
        <taxon>Bacteria</taxon>
        <taxon>Pseudomonadati</taxon>
        <taxon>Pseudomonadota</taxon>
        <taxon>Gammaproteobacteria</taxon>
        <taxon>SAR86 cluster</taxon>
    </lineage>
</organism>
<dbReference type="EMBL" id="JABMOJ010000508">
    <property type="protein sequence ID" value="NQV66374.1"/>
    <property type="molecule type" value="Genomic_DNA"/>
</dbReference>
<evidence type="ECO:0000313" key="3">
    <source>
        <dbReference type="Proteomes" id="UP000754644"/>
    </source>
</evidence>
<comment type="caution">
    <text evidence="2">The sequence shown here is derived from an EMBL/GenBank/DDBJ whole genome shotgun (WGS) entry which is preliminary data.</text>
</comment>
<dbReference type="AlphaFoldDB" id="A0A973A920"/>
<reference evidence="2" key="1">
    <citation type="submission" date="2020-05" db="EMBL/GenBank/DDBJ databases">
        <title>Sulfur intermediates as new biogeochemical hubs in an aquatic model microbial ecosystem.</title>
        <authorList>
            <person name="Vigneron A."/>
        </authorList>
    </citation>
    <scope>NUCLEOTIDE SEQUENCE</scope>
    <source>
        <strain evidence="2">Bin.250</strain>
    </source>
</reference>
<dbReference type="InterPro" id="IPR007433">
    <property type="entry name" value="DUF481"/>
</dbReference>
<keyword evidence="1" id="KW-0732">Signal</keyword>